<keyword evidence="8" id="KW-0460">Magnesium</keyword>
<dbReference type="PANTHER" id="PTHR30040:SF2">
    <property type="entry name" value="FAD:PROTEIN FMN TRANSFERASE"/>
    <property type="match status" value="1"/>
</dbReference>
<evidence type="ECO:0000256" key="1">
    <source>
        <dbReference type="ARBA" id="ARBA00001946"/>
    </source>
</evidence>
<dbReference type="SUPFAM" id="SSF143631">
    <property type="entry name" value="ApbE-like"/>
    <property type="match status" value="1"/>
</dbReference>
<dbReference type="EC" id="2.7.1.180" evidence="2"/>
<keyword evidence="13" id="KW-1185">Reference proteome</keyword>
<dbReference type="Pfam" id="PF10029">
    <property type="entry name" value="DUF2271"/>
    <property type="match status" value="1"/>
</dbReference>
<dbReference type="RefSeq" id="WP_210659645.1">
    <property type="nucleotide sequence ID" value="NZ_JAGKQQ010000001.1"/>
</dbReference>
<dbReference type="PANTHER" id="PTHR30040">
    <property type="entry name" value="THIAMINE BIOSYNTHESIS LIPOPROTEIN APBE"/>
    <property type="match status" value="1"/>
</dbReference>
<evidence type="ECO:0000256" key="7">
    <source>
        <dbReference type="ARBA" id="ARBA00022827"/>
    </source>
</evidence>
<dbReference type="Gene3D" id="3.10.520.10">
    <property type="entry name" value="ApbE-like domains"/>
    <property type="match status" value="1"/>
</dbReference>
<organism evidence="12 13">
    <name type="scientific">Gemmata palustris</name>
    <dbReference type="NCBI Taxonomy" id="2822762"/>
    <lineage>
        <taxon>Bacteria</taxon>
        <taxon>Pseudomonadati</taxon>
        <taxon>Planctomycetota</taxon>
        <taxon>Planctomycetia</taxon>
        <taxon>Gemmatales</taxon>
        <taxon>Gemmataceae</taxon>
        <taxon>Gemmata</taxon>
    </lineage>
</organism>
<comment type="catalytic activity">
    <reaction evidence="10">
        <text>L-threonyl-[protein] + FAD = FMN-L-threonyl-[protein] + AMP + H(+)</text>
        <dbReference type="Rhea" id="RHEA:36847"/>
        <dbReference type="Rhea" id="RHEA-COMP:11060"/>
        <dbReference type="Rhea" id="RHEA-COMP:11061"/>
        <dbReference type="ChEBI" id="CHEBI:15378"/>
        <dbReference type="ChEBI" id="CHEBI:30013"/>
        <dbReference type="ChEBI" id="CHEBI:57692"/>
        <dbReference type="ChEBI" id="CHEBI:74257"/>
        <dbReference type="ChEBI" id="CHEBI:456215"/>
        <dbReference type="EC" id="2.7.1.180"/>
    </reaction>
</comment>
<dbReference type="Pfam" id="PF02424">
    <property type="entry name" value="ApbE"/>
    <property type="match status" value="1"/>
</dbReference>
<dbReference type="InterPro" id="IPR003374">
    <property type="entry name" value="ApbE-like_sf"/>
</dbReference>
<feature type="signal peptide" evidence="11">
    <location>
        <begin position="1"/>
        <end position="19"/>
    </location>
</feature>
<evidence type="ECO:0000256" key="3">
    <source>
        <dbReference type="ARBA" id="ARBA00016337"/>
    </source>
</evidence>
<accession>A0ABS5C1W6</accession>
<evidence type="ECO:0000256" key="6">
    <source>
        <dbReference type="ARBA" id="ARBA00022723"/>
    </source>
</evidence>
<keyword evidence="5" id="KW-0808">Transferase</keyword>
<keyword evidence="11" id="KW-0732">Signal</keyword>
<gene>
    <name evidence="12" type="ORF">J8F10_28035</name>
</gene>
<evidence type="ECO:0000256" key="5">
    <source>
        <dbReference type="ARBA" id="ARBA00022679"/>
    </source>
</evidence>
<dbReference type="EMBL" id="JAGKQQ010000001">
    <property type="protein sequence ID" value="MBP3959113.1"/>
    <property type="molecule type" value="Genomic_DNA"/>
</dbReference>
<proteinExistence type="predicted"/>
<dbReference type="PROSITE" id="PS51257">
    <property type="entry name" value="PROKAR_LIPOPROTEIN"/>
    <property type="match status" value="1"/>
</dbReference>
<keyword evidence="7" id="KW-0274">FAD</keyword>
<evidence type="ECO:0000313" key="12">
    <source>
        <dbReference type="EMBL" id="MBP3959113.1"/>
    </source>
</evidence>
<reference evidence="12 13" key="1">
    <citation type="submission" date="2021-04" db="EMBL/GenBank/DDBJ databases">
        <authorList>
            <person name="Ivanova A."/>
        </authorList>
    </citation>
    <scope>NUCLEOTIDE SEQUENCE [LARGE SCALE GENOMIC DNA]</scope>
    <source>
        <strain evidence="12 13">G18</strain>
    </source>
</reference>
<protein>
    <recommendedName>
        <fullName evidence="3">FAD:protein FMN transferase</fullName>
        <ecNumber evidence="2">2.7.1.180</ecNumber>
    </recommendedName>
    <alternativeName>
        <fullName evidence="9">Flavin transferase</fullName>
    </alternativeName>
</protein>
<name>A0ABS5C1W6_9BACT</name>
<keyword evidence="4" id="KW-0285">Flavoprotein</keyword>
<dbReference type="InterPro" id="IPR014469">
    <property type="entry name" value="DUF2271"/>
</dbReference>
<comment type="cofactor">
    <cofactor evidence="1">
        <name>Mg(2+)</name>
        <dbReference type="ChEBI" id="CHEBI:18420"/>
    </cofactor>
</comment>
<dbReference type="Gene3D" id="2.60.40.4070">
    <property type="match status" value="1"/>
</dbReference>
<dbReference type="InterPro" id="IPR024932">
    <property type="entry name" value="ApbE"/>
</dbReference>
<feature type="chain" id="PRO_5045049366" description="FAD:protein FMN transferase" evidence="11">
    <location>
        <begin position="20"/>
        <end position="511"/>
    </location>
</feature>
<sequence length="511" mass="55612">MRRFLLPLTVLALGCIVSAGGAGPADVPSPTASEFPFHHDHVIGTSLDLCVVAPNESTAEEAELTVLNEIERLRAIFSTYDAASEISKLNRSREPVKVSAEMADVLRAYESWQRKSGGAFNGQVGELVRVWKDGERTGRVPDALTLGRITGDLKKPGWEFDATGTTVKRLTDQPLNLNAIGKGYIIQQASDAVRKAHPTVSALLINLGGDILGWGTPPGGTGWAVGIQDPFRHFDNAAPLAALRLKNQAVATSGDYQRFYTINGKRYGHIFDPRTGHPAERATSATVVANDNVTANALATTLCVLKPEDGLKLIASVPGAECLIITPVGKQHQSAGLKLSEVAPTYIFTPQEKKDEPKGAAWPEGYQVTVAVELPKIDAKRYRKPYTAIWIEDEKGKAVRTLAVWGNAPKYLKDLKDWWKIGKGDADLVKAVTRATRGPGKYDLAWDGKDDKGNALAQGTYTVRVEVHREFGEHLRQSGKIECKDKPASVKFEKNAETAETVVEFKEAKKK</sequence>
<evidence type="ECO:0000256" key="10">
    <source>
        <dbReference type="ARBA" id="ARBA00048540"/>
    </source>
</evidence>
<evidence type="ECO:0000256" key="11">
    <source>
        <dbReference type="SAM" id="SignalP"/>
    </source>
</evidence>
<dbReference type="Proteomes" id="UP000676565">
    <property type="component" value="Unassembled WGS sequence"/>
</dbReference>
<evidence type="ECO:0000313" key="13">
    <source>
        <dbReference type="Proteomes" id="UP000676565"/>
    </source>
</evidence>
<evidence type="ECO:0000256" key="9">
    <source>
        <dbReference type="ARBA" id="ARBA00031306"/>
    </source>
</evidence>
<keyword evidence="6" id="KW-0479">Metal-binding</keyword>
<evidence type="ECO:0000256" key="8">
    <source>
        <dbReference type="ARBA" id="ARBA00022842"/>
    </source>
</evidence>
<evidence type="ECO:0000256" key="2">
    <source>
        <dbReference type="ARBA" id="ARBA00011955"/>
    </source>
</evidence>
<comment type="caution">
    <text evidence="12">The sequence shown here is derived from an EMBL/GenBank/DDBJ whole genome shotgun (WGS) entry which is preliminary data.</text>
</comment>
<evidence type="ECO:0000256" key="4">
    <source>
        <dbReference type="ARBA" id="ARBA00022630"/>
    </source>
</evidence>